<evidence type="ECO:0000313" key="2">
    <source>
        <dbReference type="EMBL" id="NOK32315.1"/>
    </source>
</evidence>
<reference evidence="2 3" key="1">
    <citation type="submission" date="2020-05" db="EMBL/GenBank/DDBJ databases">
        <authorList>
            <person name="Whitworth D."/>
        </authorList>
    </citation>
    <scope>NUCLEOTIDE SEQUENCE [LARGE SCALE GENOMIC DNA]</scope>
    <source>
        <strain evidence="2 3">AB043B</strain>
    </source>
</reference>
<dbReference type="EMBL" id="JABFJV010000012">
    <property type="protein sequence ID" value="NOK32315.1"/>
    <property type="molecule type" value="Genomic_DNA"/>
</dbReference>
<name>A0A7Y4NPA8_9BACT</name>
<dbReference type="Proteomes" id="UP000563426">
    <property type="component" value="Unassembled WGS sequence"/>
</dbReference>
<feature type="non-terminal residue" evidence="2">
    <location>
        <position position="1"/>
    </location>
</feature>
<dbReference type="AlphaFoldDB" id="A0A7Y4NPA8"/>
<proteinExistence type="predicted"/>
<protein>
    <submittedName>
        <fullName evidence="2">Uncharacterized protein</fullName>
    </submittedName>
</protein>
<organism evidence="2 3">
    <name type="scientific">Corallococcus exercitus</name>
    <dbReference type="NCBI Taxonomy" id="2316736"/>
    <lineage>
        <taxon>Bacteria</taxon>
        <taxon>Pseudomonadati</taxon>
        <taxon>Myxococcota</taxon>
        <taxon>Myxococcia</taxon>
        <taxon>Myxococcales</taxon>
        <taxon>Cystobacterineae</taxon>
        <taxon>Myxococcaceae</taxon>
        <taxon>Corallococcus</taxon>
    </lineage>
</organism>
<evidence type="ECO:0000256" key="1">
    <source>
        <dbReference type="SAM" id="MobiDB-lite"/>
    </source>
</evidence>
<accession>A0A7Y4NPA8</accession>
<gene>
    <name evidence="2" type="ORF">HMI49_03750</name>
</gene>
<evidence type="ECO:0000313" key="3">
    <source>
        <dbReference type="Proteomes" id="UP000563426"/>
    </source>
</evidence>
<feature type="region of interest" description="Disordered" evidence="1">
    <location>
        <begin position="1"/>
        <end position="24"/>
    </location>
</feature>
<keyword evidence="3" id="KW-1185">Reference proteome</keyword>
<sequence>GDLSPVPLSRAGGDTSPASPVPVAPVVRKTRPKWMEDDAPSPDKVFFAWTQEERCRRFGRAIPEAPPPGWATWYADALAAVGGDEGRLRSAWLAWLEDTWGQSRQPVCAARAFIGAEVWRRHVPGQGGAEAGSAGVAQLPPAEARRRAQLSVGRGEEPSAPCATGCGAVAALVVWGSPLCRACASRLEADVPRLTTDSVSGWVASRAREALPAALEASP</sequence>
<comment type="caution">
    <text evidence="2">The sequence shown here is derived from an EMBL/GenBank/DDBJ whole genome shotgun (WGS) entry which is preliminary data.</text>
</comment>